<reference evidence="1 2" key="1">
    <citation type="journal article" date="2013" name="BMC Genomics">
        <title>The miniature genome of a carnivorous plant Genlisea aurea contains a low number of genes and short non-coding sequences.</title>
        <authorList>
            <person name="Leushkin E.V."/>
            <person name="Sutormin R.A."/>
            <person name="Nabieva E.R."/>
            <person name="Penin A.A."/>
            <person name="Kondrashov A.S."/>
            <person name="Logacheva M.D."/>
        </authorList>
    </citation>
    <scope>NUCLEOTIDE SEQUENCE [LARGE SCALE GENOMIC DNA]</scope>
</reference>
<gene>
    <name evidence="1" type="ORF">M569_10263</name>
</gene>
<dbReference type="AlphaFoldDB" id="S8DNE7"/>
<keyword evidence="2" id="KW-1185">Reference proteome</keyword>
<sequence length="64" mass="6940">MTLLPLSSEINCLICVIRASHQNGGYRAPRKNSARLRPIGGIGRRCTCGGVRLGSDPISWAYIL</sequence>
<evidence type="ECO:0000313" key="2">
    <source>
        <dbReference type="Proteomes" id="UP000015453"/>
    </source>
</evidence>
<name>S8DNE7_9LAMI</name>
<dbReference type="EMBL" id="AUSU01004770">
    <property type="protein sequence ID" value="EPS64518.1"/>
    <property type="molecule type" value="Genomic_DNA"/>
</dbReference>
<accession>S8DNE7</accession>
<dbReference type="Proteomes" id="UP000015453">
    <property type="component" value="Unassembled WGS sequence"/>
</dbReference>
<protein>
    <submittedName>
        <fullName evidence="1">Uncharacterized protein</fullName>
    </submittedName>
</protein>
<organism evidence="1 2">
    <name type="scientific">Genlisea aurea</name>
    <dbReference type="NCBI Taxonomy" id="192259"/>
    <lineage>
        <taxon>Eukaryota</taxon>
        <taxon>Viridiplantae</taxon>
        <taxon>Streptophyta</taxon>
        <taxon>Embryophyta</taxon>
        <taxon>Tracheophyta</taxon>
        <taxon>Spermatophyta</taxon>
        <taxon>Magnoliopsida</taxon>
        <taxon>eudicotyledons</taxon>
        <taxon>Gunneridae</taxon>
        <taxon>Pentapetalae</taxon>
        <taxon>asterids</taxon>
        <taxon>lamiids</taxon>
        <taxon>Lamiales</taxon>
        <taxon>Lentibulariaceae</taxon>
        <taxon>Genlisea</taxon>
    </lineage>
</organism>
<evidence type="ECO:0000313" key="1">
    <source>
        <dbReference type="EMBL" id="EPS64518.1"/>
    </source>
</evidence>
<comment type="caution">
    <text evidence="1">The sequence shown here is derived from an EMBL/GenBank/DDBJ whole genome shotgun (WGS) entry which is preliminary data.</text>
</comment>
<proteinExistence type="predicted"/>